<keyword evidence="2" id="KW-1185">Reference proteome</keyword>
<proteinExistence type="predicted"/>
<protein>
    <submittedName>
        <fullName evidence="1">Uncharacterized protein</fullName>
    </submittedName>
</protein>
<evidence type="ECO:0000313" key="2">
    <source>
        <dbReference type="Proteomes" id="UP000076761"/>
    </source>
</evidence>
<dbReference type="OrthoDB" id="3193243at2759"/>
<evidence type="ECO:0000313" key="1">
    <source>
        <dbReference type="EMBL" id="KZT21073.1"/>
    </source>
</evidence>
<accession>A0A165PI53</accession>
<dbReference type="Proteomes" id="UP000076761">
    <property type="component" value="Unassembled WGS sequence"/>
</dbReference>
<name>A0A165PI53_9AGAM</name>
<dbReference type="InParanoid" id="A0A165PI53"/>
<gene>
    <name evidence="1" type="ORF">NEOLEDRAFT_801845</name>
</gene>
<sequence length="250" mass="28977">MPHILQGSPPDIATLYCTHRLEPSTVDTLKSDFALAAHDQYEPLVKLRVSDRADLQDYSPEEIRRQLEREGQEDGVEMRDFLIADEQTSRDDTVIYASRWASRDDFFGEDNLVESPDWPKEGQLPFVHKLRIHMHYALVLWVNLSICNITIPELYEYPFDPNKPMTVYDDGNDWRKEPPPLAYISASPRSYVTSDDPEDTAKFMPTPDRIYKLTDEAAEQLGVVPRWAPGWHAPEEPKGHIRFGQYWKTD</sequence>
<organism evidence="1 2">
    <name type="scientific">Neolentinus lepideus HHB14362 ss-1</name>
    <dbReference type="NCBI Taxonomy" id="1314782"/>
    <lineage>
        <taxon>Eukaryota</taxon>
        <taxon>Fungi</taxon>
        <taxon>Dikarya</taxon>
        <taxon>Basidiomycota</taxon>
        <taxon>Agaricomycotina</taxon>
        <taxon>Agaricomycetes</taxon>
        <taxon>Gloeophyllales</taxon>
        <taxon>Gloeophyllaceae</taxon>
        <taxon>Neolentinus</taxon>
    </lineage>
</organism>
<dbReference type="EMBL" id="KV425611">
    <property type="protein sequence ID" value="KZT21073.1"/>
    <property type="molecule type" value="Genomic_DNA"/>
</dbReference>
<reference evidence="1 2" key="1">
    <citation type="journal article" date="2016" name="Mol. Biol. Evol.">
        <title>Comparative Genomics of Early-Diverging Mushroom-Forming Fungi Provides Insights into the Origins of Lignocellulose Decay Capabilities.</title>
        <authorList>
            <person name="Nagy L.G."/>
            <person name="Riley R."/>
            <person name="Tritt A."/>
            <person name="Adam C."/>
            <person name="Daum C."/>
            <person name="Floudas D."/>
            <person name="Sun H."/>
            <person name="Yadav J.S."/>
            <person name="Pangilinan J."/>
            <person name="Larsson K.H."/>
            <person name="Matsuura K."/>
            <person name="Barry K."/>
            <person name="Labutti K."/>
            <person name="Kuo R."/>
            <person name="Ohm R.A."/>
            <person name="Bhattacharya S.S."/>
            <person name="Shirouzu T."/>
            <person name="Yoshinaga Y."/>
            <person name="Martin F.M."/>
            <person name="Grigoriev I.V."/>
            <person name="Hibbett D.S."/>
        </authorList>
    </citation>
    <scope>NUCLEOTIDE SEQUENCE [LARGE SCALE GENOMIC DNA]</scope>
    <source>
        <strain evidence="1 2">HHB14362 ss-1</strain>
    </source>
</reference>
<dbReference type="AlphaFoldDB" id="A0A165PI53"/>